<dbReference type="InterPro" id="IPR014001">
    <property type="entry name" value="Helicase_ATP-bd"/>
</dbReference>
<dbReference type="GO" id="GO:0005524">
    <property type="term" value="F:ATP binding"/>
    <property type="evidence" value="ECO:0007669"/>
    <property type="project" value="UniProtKB-KW"/>
</dbReference>
<proteinExistence type="predicted"/>
<evidence type="ECO:0000256" key="11">
    <source>
        <dbReference type="ARBA" id="ARBA00023204"/>
    </source>
</evidence>
<evidence type="ECO:0000256" key="4">
    <source>
        <dbReference type="ARBA" id="ARBA00022763"/>
    </source>
</evidence>
<dbReference type="Pfam" id="PF13307">
    <property type="entry name" value="Helicase_C_2"/>
    <property type="match status" value="1"/>
</dbReference>
<evidence type="ECO:0000259" key="14">
    <source>
        <dbReference type="PROSITE" id="PS51193"/>
    </source>
</evidence>
<evidence type="ECO:0000313" key="15">
    <source>
        <dbReference type="EMBL" id="AOW81211.1"/>
    </source>
</evidence>
<keyword evidence="6 15" id="KW-0347">Helicase</keyword>
<dbReference type="GO" id="GO:0006281">
    <property type="term" value="P:DNA repair"/>
    <property type="evidence" value="ECO:0007669"/>
    <property type="project" value="UniProtKB-KW"/>
</dbReference>
<evidence type="ECO:0000256" key="3">
    <source>
        <dbReference type="ARBA" id="ARBA00022741"/>
    </source>
</evidence>
<dbReference type="Gene3D" id="1.10.275.40">
    <property type="match status" value="1"/>
</dbReference>
<keyword evidence="1" id="KW-0004">4Fe-4S</keyword>
<keyword evidence="7" id="KW-0067">ATP-binding</keyword>
<dbReference type="Proteomes" id="UP000185608">
    <property type="component" value="Chromosome"/>
</dbReference>
<feature type="coiled-coil region" evidence="13">
    <location>
        <begin position="114"/>
        <end position="173"/>
    </location>
</feature>
<keyword evidence="9" id="KW-0411">Iron-sulfur</keyword>
<dbReference type="EMBL" id="CP016070">
    <property type="protein sequence ID" value="AOW81211.1"/>
    <property type="molecule type" value="Genomic_DNA"/>
</dbReference>
<dbReference type="GeneID" id="29830036"/>
<dbReference type="RefSeq" id="WP_070365852.1">
    <property type="nucleotide sequence ID" value="NZ_CP016070.1"/>
</dbReference>
<dbReference type="SMART" id="SM00491">
    <property type="entry name" value="HELICc2"/>
    <property type="match status" value="1"/>
</dbReference>
<evidence type="ECO:0000256" key="10">
    <source>
        <dbReference type="ARBA" id="ARBA00023125"/>
    </source>
</evidence>
<dbReference type="InterPro" id="IPR006554">
    <property type="entry name" value="Helicase-like_DEXD_c2"/>
</dbReference>
<name>A0A1D8S777_9EURY</name>
<dbReference type="GO" id="GO:0003677">
    <property type="term" value="F:DNA binding"/>
    <property type="evidence" value="ECO:0007669"/>
    <property type="project" value="UniProtKB-KW"/>
</dbReference>
<dbReference type="GO" id="GO:0051539">
    <property type="term" value="F:4 iron, 4 sulfur cluster binding"/>
    <property type="evidence" value="ECO:0007669"/>
    <property type="project" value="UniProtKB-KW"/>
</dbReference>
<evidence type="ECO:0000256" key="2">
    <source>
        <dbReference type="ARBA" id="ARBA00022723"/>
    </source>
</evidence>
<dbReference type="SMART" id="SM00488">
    <property type="entry name" value="DEXDc2"/>
    <property type="match status" value="1"/>
</dbReference>
<dbReference type="GO" id="GO:0016818">
    <property type="term" value="F:hydrolase activity, acting on acid anhydrides, in phosphorus-containing anhydrides"/>
    <property type="evidence" value="ECO:0007669"/>
    <property type="project" value="InterPro"/>
</dbReference>
<accession>A0A1D8S777</accession>
<keyword evidence="13" id="KW-0175">Coiled coil</keyword>
<evidence type="ECO:0000256" key="5">
    <source>
        <dbReference type="ARBA" id="ARBA00022801"/>
    </source>
</evidence>
<dbReference type="SMART" id="SM00487">
    <property type="entry name" value="DEXDc"/>
    <property type="match status" value="1"/>
</dbReference>
<evidence type="ECO:0000256" key="9">
    <source>
        <dbReference type="ARBA" id="ARBA00023014"/>
    </source>
</evidence>
<dbReference type="AlphaFoldDB" id="A0A1D8S777"/>
<organism evidence="15 16">
    <name type="scientific">Halodesulfurarchaeum formicicum</name>
    <dbReference type="NCBI Taxonomy" id="1873524"/>
    <lineage>
        <taxon>Archaea</taxon>
        <taxon>Methanobacteriati</taxon>
        <taxon>Methanobacteriota</taxon>
        <taxon>Stenosarchaea group</taxon>
        <taxon>Halobacteria</taxon>
        <taxon>Halobacteriales</taxon>
        <taxon>Halobacteriaceae</taxon>
        <taxon>Halodesulfurarchaeum</taxon>
    </lineage>
</organism>
<dbReference type="Gene3D" id="3.40.50.300">
    <property type="entry name" value="P-loop containing nucleotide triphosphate hydrolases"/>
    <property type="match status" value="2"/>
</dbReference>
<keyword evidence="5" id="KW-0378">Hydrolase</keyword>
<evidence type="ECO:0000256" key="6">
    <source>
        <dbReference type="ARBA" id="ARBA00022806"/>
    </source>
</evidence>
<dbReference type="KEGG" id="halh:HTSR_2051"/>
<keyword evidence="10" id="KW-0238">DNA-binding</keyword>
<keyword evidence="8" id="KW-0408">Iron</keyword>
<dbReference type="InterPro" id="IPR010614">
    <property type="entry name" value="RAD3-like_helicase_DEAD"/>
</dbReference>
<protein>
    <submittedName>
        <fullName evidence="15">DEAD/DEAH box helicase</fullName>
    </submittedName>
</protein>
<dbReference type="PROSITE" id="PS51193">
    <property type="entry name" value="HELICASE_ATP_BIND_2"/>
    <property type="match status" value="1"/>
</dbReference>
<dbReference type="InterPro" id="IPR042493">
    <property type="entry name" value="XPD_DNA_FeS"/>
</dbReference>
<dbReference type="Pfam" id="PF06733">
    <property type="entry name" value="DEAD_2"/>
    <property type="match status" value="1"/>
</dbReference>
<dbReference type="SUPFAM" id="SSF52540">
    <property type="entry name" value="P-loop containing nucleoside triphosphate hydrolases"/>
    <property type="match status" value="2"/>
</dbReference>
<feature type="domain" description="Helicase ATP-binding" evidence="14">
    <location>
        <begin position="4"/>
        <end position="312"/>
    </location>
</feature>
<dbReference type="PANTHER" id="PTHR11472">
    <property type="entry name" value="DNA REPAIR DEAD HELICASE RAD3/XP-D SUBFAMILY MEMBER"/>
    <property type="match status" value="1"/>
</dbReference>
<evidence type="ECO:0000256" key="7">
    <source>
        <dbReference type="ARBA" id="ARBA00022840"/>
    </source>
</evidence>
<sequence length="723" mass="81342">MAAEYERFFPKPEPYPNQAEAMDVIADALEVGRDVLFEGAPGTGKTLAALAPSLAYAREHDKTVVITTNVHQQMHQFVEEAREIHAETPIRSAVFKGKSSMCHIDVGYEECQVLRDTTRDLVELEEELDELKDRERRLLDQAQAGSESATEKRQSVLEEIEALEEQRANLEDSNTCEHYRTNLTRAGDAFVSWLFDDVRTPTEVYSYAEQQGVCGYERLKEGLDGVELVVANYHHLLDPVIRSQFFRWLDRDPEDVIAVFDEAHNVEDAARDHATRTLTENTLAEAANEAGDVEDSRADAALRIIQPFQDALIETYEANLGFGDRERVGSTWQDVPVANETGRDDLTRAFLDRYTGPGISTDLDEALKLGTALDEEYETAYREGDADTRRESQTLAAADFIEGYLEEGDETGQYPTLGIRRDESTNEVYGRAELFNCIPREVTETLFEEVHATVLMSATLRPFDVLSEVLGLDDPAELAFGLTFPEQNRRTFAVDVPPLFASRRDDPGIQEVLTDTLSDVVRCTPGNTLLFFPSYAEAERYYDRLSGALDATLFLDEPGVAVEEKRQSFVERTDGVLFTSLWGTLAEGVSFDGDDARSVAVVGVPYPRLDERSEAIQDAYDEVFGDREPEAGWRYAVEIPTVRKTRQALGRVIRSPSDIGVRALIDRRYTPASRTQLPDYTVNPDFPPEERAELIDVEPSKLKYAMLNFFRDRDAWDGQPPTP</sequence>
<keyword evidence="12" id="KW-0413">Isomerase</keyword>
<dbReference type="GO" id="GO:0003678">
    <property type="term" value="F:DNA helicase activity"/>
    <property type="evidence" value="ECO:0007669"/>
    <property type="project" value="InterPro"/>
</dbReference>
<dbReference type="PANTHER" id="PTHR11472:SF34">
    <property type="entry name" value="REGULATOR OF TELOMERE ELONGATION HELICASE 1"/>
    <property type="match status" value="1"/>
</dbReference>
<dbReference type="STRING" id="1873524.HSR6_2127"/>
<evidence type="ECO:0000256" key="12">
    <source>
        <dbReference type="ARBA" id="ARBA00023235"/>
    </source>
</evidence>
<dbReference type="InterPro" id="IPR014013">
    <property type="entry name" value="Helic_SF1/SF2_ATP-bd_DinG/Rad3"/>
</dbReference>
<evidence type="ECO:0000256" key="8">
    <source>
        <dbReference type="ARBA" id="ARBA00023004"/>
    </source>
</evidence>
<dbReference type="InterPro" id="IPR045028">
    <property type="entry name" value="DinG/Rad3-like"/>
</dbReference>
<gene>
    <name evidence="15" type="ORF">HTSR_2051</name>
</gene>
<keyword evidence="2" id="KW-0479">Metal-binding</keyword>
<keyword evidence="3" id="KW-0547">Nucleotide-binding</keyword>
<dbReference type="Gene3D" id="1.10.30.20">
    <property type="entry name" value="Bacterial XPD DNA helicase, FeS cluster domain"/>
    <property type="match status" value="1"/>
</dbReference>
<dbReference type="PATRIC" id="fig|1855411.3.peg.2055"/>
<evidence type="ECO:0000313" key="16">
    <source>
        <dbReference type="Proteomes" id="UP000185608"/>
    </source>
</evidence>
<dbReference type="InterPro" id="IPR027417">
    <property type="entry name" value="P-loop_NTPase"/>
</dbReference>
<dbReference type="GO" id="GO:0046872">
    <property type="term" value="F:metal ion binding"/>
    <property type="evidence" value="ECO:0007669"/>
    <property type="project" value="UniProtKB-KW"/>
</dbReference>
<keyword evidence="11" id="KW-0234">DNA repair</keyword>
<evidence type="ECO:0000256" key="1">
    <source>
        <dbReference type="ARBA" id="ARBA00022485"/>
    </source>
</evidence>
<keyword evidence="4" id="KW-0227">DNA damage</keyword>
<reference evidence="15 16" key="1">
    <citation type="submission" date="2016-06" db="EMBL/GenBank/DDBJ databases">
        <title>Discovery of anaerobic lithoheterotrophic haloarchaeon capable of sulfur respiration by hydrogen and formate.</title>
        <authorList>
            <person name="Sorokin D.Y."/>
            <person name="Kublanov I.V."/>
            <person name="Roman P."/>
            <person name="Sinninghe Damste J.S."/>
            <person name="Golyshin P.N."/>
            <person name="Rojo D."/>
            <person name="Ciordia S."/>
            <person name="Mena Md.C."/>
            <person name="Ferrer M."/>
            <person name="Smedile F."/>
            <person name="Messina E."/>
            <person name="La Cono V."/>
            <person name="Yakimov M.M."/>
        </authorList>
    </citation>
    <scope>NUCLEOTIDE SEQUENCE [LARGE SCALE GENOMIC DNA]</scope>
    <source>
        <strain evidence="15 16">HTSR1</strain>
    </source>
</reference>
<dbReference type="InterPro" id="IPR006555">
    <property type="entry name" value="ATP-dep_Helicase_C"/>
</dbReference>
<evidence type="ECO:0000256" key="13">
    <source>
        <dbReference type="SAM" id="Coils"/>
    </source>
</evidence>